<accession>A0A9P8YJA1</accession>
<dbReference type="EMBL" id="JAGTJQ010000001">
    <property type="protein sequence ID" value="KAH7040426.1"/>
    <property type="molecule type" value="Genomic_DNA"/>
</dbReference>
<keyword evidence="2" id="KW-1185">Reference proteome</keyword>
<evidence type="ECO:0000313" key="2">
    <source>
        <dbReference type="Proteomes" id="UP000756346"/>
    </source>
</evidence>
<name>A0A9P8YJA1_9PEZI</name>
<proteinExistence type="predicted"/>
<dbReference type="RefSeq" id="XP_046018481.1">
    <property type="nucleotide sequence ID" value="XM_046152281.1"/>
</dbReference>
<sequence>MSEEVKIGEQRQEFVSTFEKLYNAIMPTGLQPGQNRNENTSKSKHILREEAEAIMLQSQGLLDKFEKASEMLKSFDLASPLETWNQDKHDLADIMMCGRDYGQHIVEGILVPGLYQDPHTHAHERTENQEIAAGLIVKGKTAVEGNNWGTVFEDQLRRSVALANTIFVEGTARDMASLS</sequence>
<protein>
    <submittedName>
        <fullName evidence="1">Uncharacterized protein</fullName>
    </submittedName>
</protein>
<evidence type="ECO:0000313" key="1">
    <source>
        <dbReference type="EMBL" id="KAH7040426.1"/>
    </source>
</evidence>
<comment type="caution">
    <text evidence="1">The sequence shown here is derived from an EMBL/GenBank/DDBJ whole genome shotgun (WGS) entry which is preliminary data.</text>
</comment>
<gene>
    <name evidence="1" type="ORF">B0I36DRAFT_310650</name>
</gene>
<dbReference type="OrthoDB" id="3598799at2759"/>
<organism evidence="1 2">
    <name type="scientific">Microdochium trichocladiopsis</name>
    <dbReference type="NCBI Taxonomy" id="1682393"/>
    <lineage>
        <taxon>Eukaryota</taxon>
        <taxon>Fungi</taxon>
        <taxon>Dikarya</taxon>
        <taxon>Ascomycota</taxon>
        <taxon>Pezizomycotina</taxon>
        <taxon>Sordariomycetes</taxon>
        <taxon>Xylariomycetidae</taxon>
        <taxon>Xylariales</taxon>
        <taxon>Microdochiaceae</taxon>
        <taxon>Microdochium</taxon>
    </lineage>
</organism>
<dbReference type="AlphaFoldDB" id="A0A9P8YJA1"/>
<dbReference type="Proteomes" id="UP000756346">
    <property type="component" value="Unassembled WGS sequence"/>
</dbReference>
<reference evidence="1" key="1">
    <citation type="journal article" date="2021" name="Nat. Commun.">
        <title>Genetic determinants of endophytism in the Arabidopsis root mycobiome.</title>
        <authorList>
            <person name="Mesny F."/>
            <person name="Miyauchi S."/>
            <person name="Thiergart T."/>
            <person name="Pickel B."/>
            <person name="Atanasova L."/>
            <person name="Karlsson M."/>
            <person name="Huettel B."/>
            <person name="Barry K.W."/>
            <person name="Haridas S."/>
            <person name="Chen C."/>
            <person name="Bauer D."/>
            <person name="Andreopoulos W."/>
            <person name="Pangilinan J."/>
            <person name="LaButti K."/>
            <person name="Riley R."/>
            <person name="Lipzen A."/>
            <person name="Clum A."/>
            <person name="Drula E."/>
            <person name="Henrissat B."/>
            <person name="Kohler A."/>
            <person name="Grigoriev I.V."/>
            <person name="Martin F.M."/>
            <person name="Hacquard S."/>
        </authorList>
    </citation>
    <scope>NUCLEOTIDE SEQUENCE</scope>
    <source>
        <strain evidence="1">MPI-CAGE-CH-0230</strain>
    </source>
</reference>
<dbReference type="GeneID" id="70181827"/>